<gene>
    <name evidence="3" type="ORF">CALCODRAFT_487498</name>
</gene>
<feature type="compositionally biased region" description="Pro residues" evidence="2">
    <location>
        <begin position="14"/>
        <end position="23"/>
    </location>
</feature>
<protein>
    <submittedName>
        <fullName evidence="3">Uncharacterized protein</fullName>
    </submittedName>
</protein>
<dbReference type="EMBL" id="KV424083">
    <property type="protein sequence ID" value="KZT51957.1"/>
    <property type="molecule type" value="Genomic_DNA"/>
</dbReference>
<organism evidence="3 4">
    <name type="scientific">Calocera cornea HHB12733</name>
    <dbReference type="NCBI Taxonomy" id="1353952"/>
    <lineage>
        <taxon>Eukaryota</taxon>
        <taxon>Fungi</taxon>
        <taxon>Dikarya</taxon>
        <taxon>Basidiomycota</taxon>
        <taxon>Agaricomycotina</taxon>
        <taxon>Dacrymycetes</taxon>
        <taxon>Dacrymycetales</taxon>
        <taxon>Dacrymycetaceae</taxon>
        <taxon>Calocera</taxon>
    </lineage>
</organism>
<keyword evidence="1" id="KW-0175">Coiled coil</keyword>
<name>A0A165D2W3_9BASI</name>
<evidence type="ECO:0000313" key="4">
    <source>
        <dbReference type="Proteomes" id="UP000076842"/>
    </source>
</evidence>
<evidence type="ECO:0000313" key="3">
    <source>
        <dbReference type="EMBL" id="KZT51957.1"/>
    </source>
</evidence>
<reference evidence="3 4" key="1">
    <citation type="journal article" date="2016" name="Mol. Biol. Evol.">
        <title>Comparative Genomics of Early-Diverging Mushroom-Forming Fungi Provides Insights into the Origins of Lignocellulose Decay Capabilities.</title>
        <authorList>
            <person name="Nagy L.G."/>
            <person name="Riley R."/>
            <person name="Tritt A."/>
            <person name="Adam C."/>
            <person name="Daum C."/>
            <person name="Floudas D."/>
            <person name="Sun H."/>
            <person name="Yadav J.S."/>
            <person name="Pangilinan J."/>
            <person name="Larsson K.H."/>
            <person name="Matsuura K."/>
            <person name="Barry K."/>
            <person name="Labutti K."/>
            <person name="Kuo R."/>
            <person name="Ohm R.A."/>
            <person name="Bhattacharya S.S."/>
            <person name="Shirouzu T."/>
            <person name="Yoshinaga Y."/>
            <person name="Martin F.M."/>
            <person name="Grigoriev I.V."/>
            <person name="Hibbett D.S."/>
        </authorList>
    </citation>
    <scope>NUCLEOTIDE SEQUENCE [LARGE SCALE GENOMIC DNA]</scope>
    <source>
        <strain evidence="3 4">HHB12733</strain>
    </source>
</reference>
<sequence length="164" mass="18281">MAERKGRQKRKRSPTPPTAPPSRPAVRIPAHQRPPPASSASAQQPAISLLVSPPLSPTSLPASVLAALSSPGSTDHRSRAHTRWLIVRANREHAAAERVVMRAELEMLRVEERRLREEKERLLDEVMRREMGERAEALIKHPSLPTDGAVPPWLLHLSNGNRRP</sequence>
<proteinExistence type="predicted"/>
<dbReference type="Proteomes" id="UP000076842">
    <property type="component" value="Unassembled WGS sequence"/>
</dbReference>
<feature type="region of interest" description="Disordered" evidence="2">
    <location>
        <begin position="1"/>
        <end position="55"/>
    </location>
</feature>
<keyword evidence="4" id="KW-1185">Reference proteome</keyword>
<evidence type="ECO:0000256" key="1">
    <source>
        <dbReference type="SAM" id="Coils"/>
    </source>
</evidence>
<evidence type="ECO:0000256" key="2">
    <source>
        <dbReference type="SAM" id="MobiDB-lite"/>
    </source>
</evidence>
<dbReference type="OrthoDB" id="10609695at2759"/>
<feature type="coiled-coil region" evidence="1">
    <location>
        <begin position="86"/>
        <end position="129"/>
    </location>
</feature>
<feature type="compositionally biased region" description="Low complexity" evidence="2">
    <location>
        <begin position="38"/>
        <end position="55"/>
    </location>
</feature>
<dbReference type="AlphaFoldDB" id="A0A165D2W3"/>
<accession>A0A165D2W3</accession>
<dbReference type="InParanoid" id="A0A165D2W3"/>
<feature type="compositionally biased region" description="Basic residues" evidence="2">
    <location>
        <begin position="1"/>
        <end position="13"/>
    </location>
</feature>